<accession>A0A6S6R305</accession>
<keyword evidence="1" id="KW-1133">Transmembrane helix</keyword>
<protein>
    <submittedName>
        <fullName evidence="2">Uncharacterized protein</fullName>
    </submittedName>
</protein>
<evidence type="ECO:0000256" key="1">
    <source>
        <dbReference type="SAM" id="Phobius"/>
    </source>
</evidence>
<dbReference type="EMBL" id="AP023367">
    <property type="protein sequence ID" value="BCJ94447.1"/>
    <property type="molecule type" value="Genomic_DNA"/>
</dbReference>
<proteinExistence type="predicted"/>
<sequence length="94" mass="10242">MRADSVVGTIDGVVDGSIVVVIVGDAITVAVGAVVKLLGAFTLSDFLHPLSININVMNKIIYIYLFFFTLLSPPRYSFESFTITVYNLDKALQL</sequence>
<dbReference type="Proteomes" id="UP000515561">
    <property type="component" value="Chromosome"/>
</dbReference>
<organism evidence="2 3">
    <name type="scientific">Anaerocolumna cellulosilytica</name>
    <dbReference type="NCBI Taxonomy" id="433286"/>
    <lineage>
        <taxon>Bacteria</taxon>
        <taxon>Bacillati</taxon>
        <taxon>Bacillota</taxon>
        <taxon>Clostridia</taxon>
        <taxon>Lachnospirales</taxon>
        <taxon>Lachnospiraceae</taxon>
        <taxon>Anaerocolumna</taxon>
    </lineage>
</organism>
<name>A0A6S6R305_9FIRM</name>
<keyword evidence="1" id="KW-0812">Transmembrane</keyword>
<dbReference type="KEGG" id="acel:acsn021_20160"/>
<evidence type="ECO:0000313" key="2">
    <source>
        <dbReference type="EMBL" id="BCJ94447.1"/>
    </source>
</evidence>
<feature type="transmembrane region" description="Helical" evidence="1">
    <location>
        <begin position="50"/>
        <end position="71"/>
    </location>
</feature>
<dbReference type="AlphaFoldDB" id="A0A6S6R305"/>
<feature type="transmembrane region" description="Helical" evidence="1">
    <location>
        <begin position="12"/>
        <end position="38"/>
    </location>
</feature>
<keyword evidence="3" id="KW-1185">Reference proteome</keyword>
<evidence type="ECO:0000313" key="3">
    <source>
        <dbReference type="Proteomes" id="UP000515561"/>
    </source>
</evidence>
<reference evidence="2 3" key="1">
    <citation type="journal article" date="2016" name="Int. J. Syst. Evol. Microbiol.">
        <title>Descriptions of Anaerotaenia torta gen. nov., sp. nov. and Anaerocolumna cellulosilytica gen. nov., sp. nov. isolated from a methanogenic reactor of cattle waste.</title>
        <authorList>
            <person name="Uek A."/>
            <person name="Ohtaki Y."/>
            <person name="Kaku N."/>
            <person name="Ueki K."/>
        </authorList>
    </citation>
    <scope>NUCLEOTIDE SEQUENCE [LARGE SCALE GENOMIC DNA]</scope>
    <source>
        <strain evidence="2 3">SN021</strain>
    </source>
</reference>
<keyword evidence="1" id="KW-0472">Membrane</keyword>
<gene>
    <name evidence="2" type="ORF">acsn021_20160</name>
</gene>